<organism evidence="1 2">
    <name type="scientific">Enterococcus faecium SD2A-2</name>
    <dbReference type="NCBI Taxonomy" id="1244154"/>
    <lineage>
        <taxon>Bacteria</taxon>
        <taxon>Bacillati</taxon>
        <taxon>Bacillota</taxon>
        <taxon>Bacilli</taxon>
        <taxon>Lactobacillales</taxon>
        <taxon>Enterococcaceae</taxon>
        <taxon>Enterococcus</taxon>
    </lineage>
</organism>
<dbReference type="EMBL" id="ATIT01000093">
    <property type="protein sequence ID" value="EPI12213.1"/>
    <property type="molecule type" value="Genomic_DNA"/>
</dbReference>
<sequence>MKVAGVKVQAMPSYLNDSWDCKLDRLLFRLLFYWFLKGVF</sequence>
<evidence type="ECO:0000313" key="1">
    <source>
        <dbReference type="EMBL" id="EPI12213.1"/>
    </source>
</evidence>
<gene>
    <name evidence="1" type="ORF">D356_01663</name>
</gene>
<name>A0AB73A8W7_ENTFC</name>
<comment type="caution">
    <text evidence="1">The sequence shown here is derived from an EMBL/GenBank/DDBJ whole genome shotgun (WGS) entry which is preliminary data.</text>
</comment>
<protein>
    <submittedName>
        <fullName evidence="1">Uncharacterized protein</fullName>
    </submittedName>
</protein>
<evidence type="ECO:0000313" key="2">
    <source>
        <dbReference type="Proteomes" id="UP000014622"/>
    </source>
</evidence>
<proteinExistence type="predicted"/>
<dbReference type="Proteomes" id="UP000014622">
    <property type="component" value="Unassembled WGS sequence"/>
</dbReference>
<dbReference type="AlphaFoldDB" id="A0AB73A8W7"/>
<accession>A0AB73A8W7</accession>
<reference evidence="1 2" key="1">
    <citation type="submission" date="2013-06" db="EMBL/GenBank/DDBJ databases">
        <authorList>
            <person name="Weinstock G."/>
            <person name="Sodergren E."/>
            <person name="Lobos E.A."/>
            <person name="Fulton L."/>
            <person name="Fulton R."/>
            <person name="Courtney L."/>
            <person name="Fronick C."/>
            <person name="O'Laughlin M."/>
            <person name="Godfrey J."/>
            <person name="Wilson R.M."/>
            <person name="Miner T."/>
            <person name="Farmer C."/>
            <person name="Delehaunty K."/>
            <person name="Cordes M."/>
            <person name="Minx P."/>
            <person name="Tomlinson C."/>
            <person name="Chen J."/>
            <person name="Wollam A."/>
            <person name="Pepin K.H."/>
            <person name="Bhonagiri V."/>
            <person name="Zhang X."/>
            <person name="Warren W."/>
            <person name="Mitreva M."/>
            <person name="Mardis E.R."/>
            <person name="Wilson R.K."/>
        </authorList>
    </citation>
    <scope>NUCLEOTIDE SEQUENCE [LARGE SCALE GENOMIC DNA]</scope>
    <source>
        <strain evidence="1 2">SD2A-2</strain>
    </source>
</reference>